<dbReference type="CDD" id="cd01561">
    <property type="entry name" value="CBS_like"/>
    <property type="match status" value="1"/>
</dbReference>
<evidence type="ECO:0000313" key="5">
    <source>
        <dbReference type="Proteomes" id="UP000035929"/>
    </source>
</evidence>
<organism evidence="4 5">
    <name type="scientific">Methylobacterium aquaticum</name>
    <dbReference type="NCBI Taxonomy" id="270351"/>
    <lineage>
        <taxon>Bacteria</taxon>
        <taxon>Pseudomonadati</taxon>
        <taxon>Pseudomonadota</taxon>
        <taxon>Alphaproteobacteria</taxon>
        <taxon>Hyphomicrobiales</taxon>
        <taxon>Methylobacteriaceae</taxon>
        <taxon>Methylobacterium</taxon>
    </lineage>
</organism>
<dbReference type="AlphaFoldDB" id="A0A0J6T7G5"/>
<dbReference type="EMBL" id="LABX01000002">
    <property type="protein sequence ID" value="KMO41904.1"/>
    <property type="molecule type" value="Genomic_DNA"/>
</dbReference>
<dbReference type="InterPro" id="IPR001926">
    <property type="entry name" value="TrpB-like_PALP"/>
</dbReference>
<dbReference type="PATRIC" id="fig|270351.6.peg.2771"/>
<dbReference type="Pfam" id="PF00291">
    <property type="entry name" value="PALP"/>
    <property type="match status" value="1"/>
</dbReference>
<evidence type="ECO:0000259" key="3">
    <source>
        <dbReference type="Pfam" id="PF00291"/>
    </source>
</evidence>
<sequence length="321" mass="32925">MHPTSPRPTFSAAKITPSALDLIGNTPLLALDRVHPGPGRLLAKAEFMQPGGSVKDRAARAIILAAREDGRLAPGAPVVEMTSGNMGAGLAVACAALGHPLVVAMSSGNSPQRARMLEALGAEVVLVPQVDGAPGHVTGADVNAAADAARRIAAERGGFYVDQFHAPDGARAHAETTGPEIWEQSSGRVDAWVAAVGTGATFLGVAAALRAHNPRVLCAAVEPEGCQPLAGLPVTKPRHLIQGTSYGSVPPHWSDGVMDLSIPVTDREVDRWRRALATQEGLHVGYSAAANVAAAAALLRSGRLAAAATAVTVLCDTGLKY</sequence>
<evidence type="ECO:0000256" key="1">
    <source>
        <dbReference type="ARBA" id="ARBA00001933"/>
    </source>
</evidence>
<proteinExistence type="predicted"/>
<dbReference type="RefSeq" id="WP_048461833.1">
    <property type="nucleotide sequence ID" value="NZ_LABX01000002.1"/>
</dbReference>
<dbReference type="PANTHER" id="PTHR10314">
    <property type="entry name" value="CYSTATHIONINE BETA-SYNTHASE"/>
    <property type="match status" value="1"/>
</dbReference>
<dbReference type="InterPro" id="IPR001216">
    <property type="entry name" value="P-phosphate_BS"/>
</dbReference>
<comment type="cofactor">
    <cofactor evidence="1">
        <name>pyridoxal 5'-phosphate</name>
        <dbReference type="ChEBI" id="CHEBI:597326"/>
    </cofactor>
</comment>
<comment type="caution">
    <text evidence="4">The sequence shown here is derived from an EMBL/GenBank/DDBJ whole genome shotgun (WGS) entry which is preliminary data.</text>
</comment>
<dbReference type="GO" id="GO:0006535">
    <property type="term" value="P:cysteine biosynthetic process from serine"/>
    <property type="evidence" value="ECO:0007669"/>
    <property type="project" value="InterPro"/>
</dbReference>
<feature type="domain" description="Tryptophan synthase beta chain-like PALP" evidence="3">
    <location>
        <begin position="21"/>
        <end position="316"/>
    </location>
</feature>
<name>A0A0J6T7G5_9HYPH</name>
<keyword evidence="2" id="KW-0663">Pyridoxal phosphate</keyword>
<dbReference type="PROSITE" id="PS00901">
    <property type="entry name" value="CYS_SYNTHASE"/>
    <property type="match status" value="1"/>
</dbReference>
<dbReference type="Proteomes" id="UP000035929">
    <property type="component" value="Unassembled WGS sequence"/>
</dbReference>
<dbReference type="GO" id="GO:0016765">
    <property type="term" value="F:transferase activity, transferring alkyl or aryl (other than methyl) groups"/>
    <property type="evidence" value="ECO:0007669"/>
    <property type="project" value="UniProtKB-ARBA"/>
</dbReference>
<gene>
    <name evidence="4" type="ORF">VP06_00285</name>
</gene>
<dbReference type="Gene3D" id="3.40.50.1100">
    <property type="match status" value="2"/>
</dbReference>
<dbReference type="OrthoDB" id="9805733at2"/>
<dbReference type="SUPFAM" id="SSF53686">
    <property type="entry name" value="Tryptophan synthase beta subunit-like PLP-dependent enzymes"/>
    <property type="match status" value="1"/>
</dbReference>
<dbReference type="InterPro" id="IPR050214">
    <property type="entry name" value="Cys_Synth/Cystath_Beta-Synth"/>
</dbReference>
<evidence type="ECO:0000313" key="4">
    <source>
        <dbReference type="EMBL" id="KMO41904.1"/>
    </source>
</evidence>
<evidence type="ECO:0000256" key="2">
    <source>
        <dbReference type="ARBA" id="ARBA00022898"/>
    </source>
</evidence>
<dbReference type="InterPro" id="IPR036052">
    <property type="entry name" value="TrpB-like_PALP_sf"/>
</dbReference>
<accession>A0A0J6T7G5</accession>
<reference evidence="4 5" key="1">
    <citation type="submission" date="2015-03" db="EMBL/GenBank/DDBJ databases">
        <title>Genome sequencing of Methylobacterium aquaticum DSM16371 type strain.</title>
        <authorList>
            <person name="Chaudhry V."/>
            <person name="Patil P.B."/>
        </authorList>
    </citation>
    <scope>NUCLEOTIDE SEQUENCE [LARGE SCALE GENOMIC DNA]</scope>
    <source>
        <strain evidence="4 5">DSM 16371</strain>
    </source>
</reference>
<protein>
    <submittedName>
        <fullName evidence="4">Cysteine synthase</fullName>
    </submittedName>
</protein>